<keyword evidence="2" id="KW-1133">Transmembrane helix</keyword>
<feature type="region of interest" description="Disordered" evidence="1">
    <location>
        <begin position="247"/>
        <end position="335"/>
    </location>
</feature>
<feature type="compositionally biased region" description="Basic and acidic residues" evidence="1">
    <location>
        <begin position="280"/>
        <end position="297"/>
    </location>
</feature>
<dbReference type="Pfam" id="PF18142">
    <property type="entry name" value="SLATT_fungal"/>
    <property type="match status" value="1"/>
</dbReference>
<protein>
    <recommendedName>
        <fullName evidence="3">SMODS and SLOG-associating 2TM effector domain-containing protein</fullName>
    </recommendedName>
</protein>
<feature type="transmembrane region" description="Helical" evidence="2">
    <location>
        <begin position="75"/>
        <end position="101"/>
    </location>
</feature>
<feature type="region of interest" description="Disordered" evidence="1">
    <location>
        <begin position="220"/>
        <end position="239"/>
    </location>
</feature>
<evidence type="ECO:0000313" key="5">
    <source>
        <dbReference type="Proteomes" id="UP000800096"/>
    </source>
</evidence>
<feature type="transmembrane region" description="Helical" evidence="2">
    <location>
        <begin position="107"/>
        <end position="126"/>
    </location>
</feature>
<dbReference type="EMBL" id="ML979132">
    <property type="protein sequence ID" value="KAF1920107.1"/>
    <property type="molecule type" value="Genomic_DNA"/>
</dbReference>
<gene>
    <name evidence="4" type="ORF">BDU57DRAFT_3446</name>
</gene>
<accession>A0A6A5R1X4</accession>
<sequence>MLAYDEETPLLASSRTLPYASQGVRPDTDDIHLQFCSLAGVPPSNLPQNARRPVIARRSLYGRAIHRRNAQNRTYLLTASLSNTLLLSQVVLGAALTGLGASGSSHILITVFGALNTIIAGVVAYLKSRGQPMRARMYRDDLDRVVDEIENSEVMWLGIQSGVHGYDEIAIDDSISVRSEVARLTRLYDKVVKNNTMNDPDMYMNAVTDGANAALRARPGQLPAPTVDAPSTAPATHVLDTSAPVGIVVPPVATPDDPDAAPASAPSKPKTPEPQNIPAKGKELEPSGDSAEGRDPKPNGNPTTPKEDVIETPHTNGYATKEDGVPDTPPNRVPT</sequence>
<keyword evidence="2" id="KW-0812">Transmembrane</keyword>
<dbReference type="Proteomes" id="UP000800096">
    <property type="component" value="Unassembled WGS sequence"/>
</dbReference>
<dbReference type="PANTHER" id="PTHR38793">
    <property type="entry name" value="SLATT_FUNGAL DOMAIN-CONTAINING PROTEIN-RELATED"/>
    <property type="match status" value="1"/>
</dbReference>
<dbReference type="OrthoDB" id="4472872at2759"/>
<dbReference type="InterPro" id="IPR041622">
    <property type="entry name" value="SLATT_fungi"/>
</dbReference>
<evidence type="ECO:0000259" key="3">
    <source>
        <dbReference type="Pfam" id="PF18142"/>
    </source>
</evidence>
<keyword evidence="5" id="KW-1185">Reference proteome</keyword>
<name>A0A6A5R1X4_AMPQU</name>
<dbReference type="AlphaFoldDB" id="A0A6A5R1X4"/>
<reference evidence="4" key="1">
    <citation type="journal article" date="2020" name="Stud. Mycol.">
        <title>101 Dothideomycetes genomes: a test case for predicting lifestyles and emergence of pathogens.</title>
        <authorList>
            <person name="Haridas S."/>
            <person name="Albert R."/>
            <person name="Binder M."/>
            <person name="Bloem J."/>
            <person name="Labutti K."/>
            <person name="Salamov A."/>
            <person name="Andreopoulos B."/>
            <person name="Baker S."/>
            <person name="Barry K."/>
            <person name="Bills G."/>
            <person name="Bluhm B."/>
            <person name="Cannon C."/>
            <person name="Castanera R."/>
            <person name="Culley D."/>
            <person name="Daum C."/>
            <person name="Ezra D."/>
            <person name="Gonzalez J."/>
            <person name="Henrissat B."/>
            <person name="Kuo A."/>
            <person name="Liang C."/>
            <person name="Lipzen A."/>
            <person name="Lutzoni F."/>
            <person name="Magnuson J."/>
            <person name="Mondo S."/>
            <person name="Nolan M."/>
            <person name="Ohm R."/>
            <person name="Pangilinan J."/>
            <person name="Park H.-J."/>
            <person name="Ramirez L."/>
            <person name="Alfaro M."/>
            <person name="Sun H."/>
            <person name="Tritt A."/>
            <person name="Yoshinaga Y."/>
            <person name="Zwiers L.-H."/>
            <person name="Turgeon B."/>
            <person name="Goodwin S."/>
            <person name="Spatafora J."/>
            <person name="Crous P."/>
            <person name="Grigoriev I."/>
        </authorList>
    </citation>
    <scope>NUCLEOTIDE SEQUENCE</scope>
    <source>
        <strain evidence="4">HMLAC05119</strain>
    </source>
</reference>
<evidence type="ECO:0000256" key="2">
    <source>
        <dbReference type="SAM" id="Phobius"/>
    </source>
</evidence>
<keyword evidence="2" id="KW-0472">Membrane</keyword>
<proteinExistence type="predicted"/>
<evidence type="ECO:0000256" key="1">
    <source>
        <dbReference type="SAM" id="MobiDB-lite"/>
    </source>
</evidence>
<dbReference type="NCBIfam" id="NF033635">
    <property type="entry name" value="SLATT_fungal"/>
    <property type="match status" value="1"/>
</dbReference>
<feature type="compositionally biased region" description="Low complexity" evidence="1">
    <location>
        <begin position="248"/>
        <end position="268"/>
    </location>
</feature>
<organism evidence="4 5">
    <name type="scientific">Ampelomyces quisqualis</name>
    <name type="common">Powdery mildew agent</name>
    <dbReference type="NCBI Taxonomy" id="50730"/>
    <lineage>
        <taxon>Eukaryota</taxon>
        <taxon>Fungi</taxon>
        <taxon>Dikarya</taxon>
        <taxon>Ascomycota</taxon>
        <taxon>Pezizomycotina</taxon>
        <taxon>Dothideomycetes</taxon>
        <taxon>Pleosporomycetidae</taxon>
        <taxon>Pleosporales</taxon>
        <taxon>Pleosporineae</taxon>
        <taxon>Phaeosphaeriaceae</taxon>
        <taxon>Ampelomyces</taxon>
    </lineage>
</organism>
<dbReference type="PANTHER" id="PTHR38793:SF3">
    <property type="entry name" value="SMODS AND SLOG-ASSOCIATING 2TM EFFECTOR DOMAIN-CONTAINING PROTEIN"/>
    <property type="match status" value="1"/>
</dbReference>
<evidence type="ECO:0000313" key="4">
    <source>
        <dbReference type="EMBL" id="KAF1920107.1"/>
    </source>
</evidence>
<feature type="domain" description="SMODS and SLOG-associating 2TM effector" evidence="3">
    <location>
        <begin position="63"/>
        <end position="194"/>
    </location>
</feature>